<evidence type="ECO:0000256" key="1">
    <source>
        <dbReference type="ARBA" id="ARBA00022723"/>
    </source>
</evidence>
<evidence type="ECO:0000256" key="2">
    <source>
        <dbReference type="ARBA" id="ARBA00022833"/>
    </source>
</evidence>
<dbReference type="GO" id="GO:0001730">
    <property type="term" value="F:2'-5'-oligoadenylate synthetase activity"/>
    <property type="evidence" value="ECO:0007669"/>
    <property type="project" value="TreeGrafter"/>
</dbReference>
<dbReference type="Gene3D" id="1.10.1410.20">
    <property type="entry name" value="2'-5'-oligoadenylate synthetase 1, domain 2"/>
    <property type="match status" value="1"/>
</dbReference>
<dbReference type="GO" id="GO:0051607">
    <property type="term" value="P:defense response to virus"/>
    <property type="evidence" value="ECO:0007669"/>
    <property type="project" value="UniProtKB-KW"/>
</dbReference>
<keyword evidence="2" id="KW-0862">Zinc</keyword>
<organism evidence="5 6">
    <name type="scientific">Dawidia soli</name>
    <dbReference type="NCBI Taxonomy" id="2782352"/>
    <lineage>
        <taxon>Bacteria</taxon>
        <taxon>Pseudomonadati</taxon>
        <taxon>Bacteroidota</taxon>
        <taxon>Cytophagia</taxon>
        <taxon>Cytophagales</taxon>
        <taxon>Chryseotaleaceae</taxon>
        <taxon>Dawidia</taxon>
    </lineage>
</organism>
<protein>
    <submittedName>
        <fullName evidence="5">Nucleotidyltransferase</fullName>
    </submittedName>
</protein>
<dbReference type="Pfam" id="PF18144">
    <property type="entry name" value="SMODS"/>
    <property type="match status" value="1"/>
</dbReference>
<dbReference type="PROSITE" id="PS50064">
    <property type="entry name" value="ZF_PARP_2"/>
    <property type="match status" value="1"/>
</dbReference>
<dbReference type="GO" id="GO:0005829">
    <property type="term" value="C:cytosol"/>
    <property type="evidence" value="ECO:0007669"/>
    <property type="project" value="TreeGrafter"/>
</dbReference>
<sequence>MRLNNGQLENFITRIKLKRDDMPKFRTQINNLREKLEEKIKNDKRTGLKVTRFIIAGSWKKGTILRPTGEHPIDVDLVLYVEGDENIQGDLKKLHDFVVEYLKEIYPTKDINRDVDAEGNTKSIKITFTGTGLEMDIVPVVPLSSHKEYVVQPQRGGGGKKYITSVTKQLDFAQGRRSKNSSYTAIVRAIKWWRNYKELKPVDDESGISSFAIELIAAHLEITKGCAQSIEDGLLRFFKFVSDPGFPVITFKDAIGKVPSYDTPIFVSDPTNNENNAAKKLDDKIWKEVVAEANDAFESLCIAQSKNFEGETIEEWNRVFGSSFNIEPTE</sequence>
<dbReference type="PANTHER" id="PTHR11258:SF11">
    <property type="entry name" value="C2H2-TYPE DOMAIN-CONTAINING PROTEIN"/>
    <property type="match status" value="1"/>
</dbReference>
<evidence type="ECO:0000259" key="4">
    <source>
        <dbReference type="PROSITE" id="PS50064"/>
    </source>
</evidence>
<dbReference type="AlphaFoldDB" id="A0AAP2GJI5"/>
<dbReference type="EMBL" id="JAHESC010000041">
    <property type="protein sequence ID" value="MBT1689436.1"/>
    <property type="molecule type" value="Genomic_DNA"/>
</dbReference>
<dbReference type="Gene3D" id="3.30.460.10">
    <property type="entry name" value="Beta Polymerase, domain 2"/>
    <property type="match status" value="1"/>
</dbReference>
<dbReference type="GO" id="GO:0003725">
    <property type="term" value="F:double-stranded RNA binding"/>
    <property type="evidence" value="ECO:0007669"/>
    <property type="project" value="TreeGrafter"/>
</dbReference>
<name>A0AAP2GJI5_9BACT</name>
<reference evidence="5 6" key="1">
    <citation type="submission" date="2021-05" db="EMBL/GenBank/DDBJ databases">
        <title>A Polyphasic approach of four new species of the genus Ohtaekwangia: Ohtaekwangia histidinii sp. nov., Ohtaekwangia cretensis sp. nov., Ohtaekwangia indiensis sp. nov., Ohtaekwangia reichenbachii sp. nov. from diverse environment.</title>
        <authorList>
            <person name="Octaviana S."/>
        </authorList>
    </citation>
    <scope>NUCLEOTIDE SEQUENCE [LARGE SCALE GENOMIC DNA]</scope>
    <source>
        <strain evidence="5 6">PWU37</strain>
    </source>
</reference>
<dbReference type="InterPro" id="IPR043519">
    <property type="entry name" value="NT_sf"/>
</dbReference>
<dbReference type="InterPro" id="IPR006116">
    <property type="entry name" value="NT_2-5OAS_ClassI-CCAase"/>
</dbReference>
<evidence type="ECO:0000256" key="3">
    <source>
        <dbReference type="ARBA" id="ARBA00023118"/>
    </source>
</evidence>
<proteinExistence type="predicted"/>
<gene>
    <name evidence="5" type="ORF">KK078_22920</name>
</gene>
<dbReference type="CDD" id="cd05400">
    <property type="entry name" value="NT_2-5OAS_ClassI-CCAase"/>
    <property type="match status" value="1"/>
</dbReference>
<dbReference type="GO" id="GO:0003677">
    <property type="term" value="F:DNA binding"/>
    <property type="evidence" value="ECO:0007669"/>
    <property type="project" value="InterPro"/>
</dbReference>
<dbReference type="GO" id="GO:0008270">
    <property type="term" value="F:zinc ion binding"/>
    <property type="evidence" value="ECO:0007669"/>
    <property type="project" value="InterPro"/>
</dbReference>
<dbReference type="InterPro" id="IPR053445">
    <property type="entry name" value="CBASS_cN_synthase"/>
</dbReference>
<dbReference type="PANTHER" id="PTHR11258">
    <property type="entry name" value="2-5 OLIGOADENYLATE SYNTHETASE"/>
    <property type="match status" value="1"/>
</dbReference>
<keyword evidence="3" id="KW-0051">Antiviral defense</keyword>
<evidence type="ECO:0000313" key="5">
    <source>
        <dbReference type="EMBL" id="MBT1689436.1"/>
    </source>
</evidence>
<dbReference type="InterPro" id="IPR001510">
    <property type="entry name" value="Znf_PARP"/>
</dbReference>
<keyword evidence="6" id="KW-1185">Reference proteome</keyword>
<dbReference type="Proteomes" id="UP001319180">
    <property type="component" value="Unassembled WGS sequence"/>
</dbReference>
<feature type="domain" description="PARP-type" evidence="4">
    <location>
        <begin position="211"/>
        <end position="261"/>
    </location>
</feature>
<comment type="caution">
    <text evidence="5">The sequence shown here is derived from an EMBL/GenBank/DDBJ whole genome shotgun (WGS) entry which is preliminary data.</text>
</comment>
<accession>A0AAP2GJI5</accession>
<dbReference type="RefSeq" id="WP_262898772.1">
    <property type="nucleotide sequence ID" value="NZ_JAHESC010000041.1"/>
</dbReference>
<dbReference type="NCBIfam" id="NF041116">
    <property type="entry name" value="CBASS_cyclase_a"/>
    <property type="match status" value="1"/>
</dbReference>
<keyword evidence="1" id="KW-0479">Metal-binding</keyword>
<evidence type="ECO:0000313" key="6">
    <source>
        <dbReference type="Proteomes" id="UP001319180"/>
    </source>
</evidence>
<dbReference type="SUPFAM" id="SSF81301">
    <property type="entry name" value="Nucleotidyltransferase"/>
    <property type="match status" value="1"/>
</dbReference>
<dbReference type="GO" id="GO:0016020">
    <property type="term" value="C:membrane"/>
    <property type="evidence" value="ECO:0007669"/>
    <property type="project" value="TreeGrafter"/>
</dbReference>